<keyword evidence="5" id="KW-1185">Reference proteome</keyword>
<dbReference type="GO" id="GO:0017070">
    <property type="term" value="F:U6 snRNA binding"/>
    <property type="evidence" value="ECO:0007669"/>
    <property type="project" value="TreeGrafter"/>
</dbReference>
<dbReference type="InterPro" id="IPR019775">
    <property type="entry name" value="WD40_repeat_CS"/>
</dbReference>
<evidence type="ECO:0000313" key="5">
    <source>
        <dbReference type="Proteomes" id="UP000762676"/>
    </source>
</evidence>
<dbReference type="GO" id="GO:0046540">
    <property type="term" value="C:U4/U6 x U5 tri-snRNP complex"/>
    <property type="evidence" value="ECO:0007669"/>
    <property type="project" value="TreeGrafter"/>
</dbReference>
<evidence type="ECO:0000256" key="1">
    <source>
        <dbReference type="ARBA" id="ARBA00022574"/>
    </source>
</evidence>
<dbReference type="InterPro" id="IPR020472">
    <property type="entry name" value="WD40_PAC1"/>
</dbReference>
<dbReference type="SMART" id="SM00320">
    <property type="entry name" value="WD40"/>
    <property type="match status" value="6"/>
</dbReference>
<dbReference type="AlphaFoldDB" id="A0AAV4J7K7"/>
<feature type="repeat" description="WD" evidence="3">
    <location>
        <begin position="88"/>
        <end position="129"/>
    </location>
</feature>
<dbReference type="GO" id="GO:0030621">
    <property type="term" value="F:U4 snRNA binding"/>
    <property type="evidence" value="ECO:0007669"/>
    <property type="project" value="TreeGrafter"/>
</dbReference>
<dbReference type="PRINTS" id="PR00320">
    <property type="entry name" value="GPROTEINBRPT"/>
</dbReference>
<keyword evidence="2" id="KW-0677">Repeat</keyword>
<gene>
    <name evidence="4" type="ORF">ElyMa_005005300</name>
</gene>
<dbReference type="Proteomes" id="UP000762676">
    <property type="component" value="Unassembled WGS sequence"/>
</dbReference>
<sequence>MKLKRFLLRYYPPGIILEYEQGGILKTRSIDLLDLSPATDVDKVVEEITQKEPLITPGKVEQVQKLVARLQEKIGQREDHHYYLFKVLRAHILPLTNVAFNKSGSSFITGSYDRTCKVWDTSSGEEVHTLDGHRNVVYAISFNNPYGDKIVTGSFDKTCRIWSFESGKCYNVYKGHTAEIVCVSFNPQSTQIATGSMDTTCRLWDVEKGTEVANLSGHTGEIISLSFSSTGAELITASFDNTVSLWDVRCNKRIHTLIGHKAEISSAQFNWDSSLIATGSMDGTCKLWDRASGRCTATLRGHSDEILDVGFDCTGQRVLTASADNTACCYSAITNQQICKFFGHDGEISKSVLLYGCEAWNASTMCIKRIQVFINRCLRRILRIKWTDKISNESLWKRTSQIPAGDEIGRRRWRWIGHTLRKPCGSITKNVLDWNPQGKRSRGRPR</sequence>
<feature type="repeat" description="WD" evidence="3">
    <location>
        <begin position="130"/>
        <end position="172"/>
    </location>
</feature>
<evidence type="ECO:0000256" key="3">
    <source>
        <dbReference type="PROSITE-ProRule" id="PRU00221"/>
    </source>
</evidence>
<dbReference type="InterPro" id="IPR036322">
    <property type="entry name" value="WD40_repeat_dom_sf"/>
</dbReference>
<dbReference type="SUPFAM" id="SSF50978">
    <property type="entry name" value="WD40 repeat-like"/>
    <property type="match status" value="1"/>
</dbReference>
<dbReference type="Pfam" id="PF00400">
    <property type="entry name" value="WD40"/>
    <property type="match status" value="6"/>
</dbReference>
<feature type="repeat" description="WD" evidence="3">
    <location>
        <begin position="215"/>
        <end position="256"/>
    </location>
</feature>
<reference evidence="4 5" key="1">
    <citation type="journal article" date="2021" name="Elife">
        <title>Chloroplast acquisition without the gene transfer in kleptoplastic sea slugs, Plakobranchus ocellatus.</title>
        <authorList>
            <person name="Maeda T."/>
            <person name="Takahashi S."/>
            <person name="Yoshida T."/>
            <person name="Shimamura S."/>
            <person name="Takaki Y."/>
            <person name="Nagai Y."/>
            <person name="Toyoda A."/>
            <person name="Suzuki Y."/>
            <person name="Arimoto A."/>
            <person name="Ishii H."/>
            <person name="Satoh N."/>
            <person name="Nishiyama T."/>
            <person name="Hasebe M."/>
            <person name="Maruyama T."/>
            <person name="Minagawa J."/>
            <person name="Obokata J."/>
            <person name="Shigenobu S."/>
        </authorList>
    </citation>
    <scope>NUCLEOTIDE SEQUENCE [LARGE SCALE GENOMIC DNA]</scope>
</reference>
<keyword evidence="1 3" id="KW-0853">WD repeat</keyword>
<evidence type="ECO:0000256" key="2">
    <source>
        <dbReference type="ARBA" id="ARBA00022737"/>
    </source>
</evidence>
<proteinExistence type="predicted"/>
<dbReference type="InterPro" id="IPR001680">
    <property type="entry name" value="WD40_rpt"/>
</dbReference>
<dbReference type="EMBL" id="BMAT01010007">
    <property type="protein sequence ID" value="GFS18391.1"/>
    <property type="molecule type" value="Genomic_DNA"/>
</dbReference>
<dbReference type="PANTHER" id="PTHR19846:SF0">
    <property type="entry name" value="PRE-MRNA PROCESSING FACTOR 4"/>
    <property type="match status" value="1"/>
</dbReference>
<dbReference type="PROSITE" id="PS50082">
    <property type="entry name" value="WD_REPEATS_2"/>
    <property type="match status" value="5"/>
</dbReference>
<name>A0AAV4J7K7_9GAST</name>
<dbReference type="PROSITE" id="PS00678">
    <property type="entry name" value="WD_REPEATS_1"/>
    <property type="match status" value="2"/>
</dbReference>
<comment type="caution">
    <text evidence="4">The sequence shown here is derived from an EMBL/GenBank/DDBJ whole genome shotgun (WGS) entry which is preliminary data.</text>
</comment>
<dbReference type="InterPro" id="IPR015943">
    <property type="entry name" value="WD40/YVTN_repeat-like_dom_sf"/>
</dbReference>
<dbReference type="PANTHER" id="PTHR19846">
    <property type="entry name" value="WD40 REPEAT PROTEIN"/>
    <property type="match status" value="1"/>
</dbReference>
<organism evidence="4 5">
    <name type="scientific">Elysia marginata</name>
    <dbReference type="NCBI Taxonomy" id="1093978"/>
    <lineage>
        <taxon>Eukaryota</taxon>
        <taxon>Metazoa</taxon>
        <taxon>Spiralia</taxon>
        <taxon>Lophotrochozoa</taxon>
        <taxon>Mollusca</taxon>
        <taxon>Gastropoda</taxon>
        <taxon>Heterobranchia</taxon>
        <taxon>Euthyneura</taxon>
        <taxon>Panpulmonata</taxon>
        <taxon>Sacoglossa</taxon>
        <taxon>Placobranchoidea</taxon>
        <taxon>Plakobranchidae</taxon>
        <taxon>Elysia</taxon>
    </lineage>
</organism>
<feature type="repeat" description="WD" evidence="3">
    <location>
        <begin position="173"/>
        <end position="214"/>
    </location>
</feature>
<protein>
    <submittedName>
        <fullName evidence="4">Dynein assembly factor with WDR repeat domains 1</fullName>
    </submittedName>
</protein>
<accession>A0AAV4J7K7</accession>
<dbReference type="PROSITE" id="PS50294">
    <property type="entry name" value="WD_REPEATS_REGION"/>
    <property type="match status" value="5"/>
</dbReference>
<dbReference type="GO" id="GO:0000398">
    <property type="term" value="P:mRNA splicing, via spliceosome"/>
    <property type="evidence" value="ECO:0007669"/>
    <property type="project" value="TreeGrafter"/>
</dbReference>
<feature type="repeat" description="WD" evidence="3">
    <location>
        <begin position="257"/>
        <end position="298"/>
    </location>
</feature>
<evidence type="ECO:0000313" key="4">
    <source>
        <dbReference type="EMBL" id="GFS18391.1"/>
    </source>
</evidence>
<dbReference type="Gene3D" id="2.130.10.10">
    <property type="entry name" value="YVTN repeat-like/Quinoprotein amine dehydrogenase"/>
    <property type="match status" value="3"/>
</dbReference>
<dbReference type="CDD" id="cd00200">
    <property type="entry name" value="WD40"/>
    <property type="match status" value="1"/>
</dbReference>